<dbReference type="InterPro" id="IPR012338">
    <property type="entry name" value="Beta-lactam/transpept-like"/>
</dbReference>
<sequence length="79" mass="8662">MTAPCKYTSEPYTKVYYSDDRTTSVLDLPGGKVLNGDFKYMKIGLQVLSGTLVNATGISVPDFATENLFLPLDIEPPEN</sequence>
<organism evidence="1 2">
    <name type="scientific">Zhouia spongiae</name>
    <dbReference type="NCBI Taxonomy" id="2202721"/>
    <lineage>
        <taxon>Bacteria</taxon>
        <taxon>Pseudomonadati</taxon>
        <taxon>Bacteroidota</taxon>
        <taxon>Flavobacteriia</taxon>
        <taxon>Flavobacteriales</taxon>
        <taxon>Flavobacteriaceae</taxon>
        <taxon>Zhouia</taxon>
    </lineage>
</organism>
<dbReference type="Proteomes" id="UP000829476">
    <property type="component" value="Chromosome"/>
</dbReference>
<name>A0ABY3YM26_9FLAO</name>
<protein>
    <submittedName>
        <fullName evidence="1">Uncharacterized protein</fullName>
    </submittedName>
</protein>
<dbReference type="RefSeq" id="WP_242937245.1">
    <property type="nucleotide sequence ID" value="NZ_CP094326.1"/>
</dbReference>
<proteinExistence type="predicted"/>
<gene>
    <name evidence="1" type="ORF">MQE36_00445</name>
</gene>
<reference evidence="1 2" key="1">
    <citation type="journal article" date="2018" name="Int. J. Syst. Evol. Microbiol.">
        <title>Zhouia spongiae sp. nov., isolated from a marine sponge.</title>
        <authorList>
            <person name="Zhuang L."/>
            <person name="Lin B."/>
            <person name="Qin F."/>
            <person name="Luo L."/>
        </authorList>
    </citation>
    <scope>NUCLEOTIDE SEQUENCE [LARGE SCALE GENOMIC DNA]</scope>
    <source>
        <strain evidence="1 2">HN-Y44</strain>
    </source>
</reference>
<dbReference type="SUPFAM" id="SSF56601">
    <property type="entry name" value="beta-lactamase/transpeptidase-like"/>
    <property type="match status" value="1"/>
</dbReference>
<evidence type="ECO:0000313" key="2">
    <source>
        <dbReference type="Proteomes" id="UP000829476"/>
    </source>
</evidence>
<accession>A0ABY3YM26</accession>
<keyword evidence="2" id="KW-1185">Reference proteome</keyword>
<dbReference type="EMBL" id="CP094326">
    <property type="protein sequence ID" value="UNY98839.1"/>
    <property type="molecule type" value="Genomic_DNA"/>
</dbReference>
<evidence type="ECO:0000313" key="1">
    <source>
        <dbReference type="EMBL" id="UNY98839.1"/>
    </source>
</evidence>